<evidence type="ECO:0000313" key="3">
    <source>
        <dbReference type="Proteomes" id="UP000023152"/>
    </source>
</evidence>
<organism evidence="2 3">
    <name type="scientific">Reticulomyxa filosa</name>
    <dbReference type="NCBI Taxonomy" id="46433"/>
    <lineage>
        <taxon>Eukaryota</taxon>
        <taxon>Sar</taxon>
        <taxon>Rhizaria</taxon>
        <taxon>Retaria</taxon>
        <taxon>Foraminifera</taxon>
        <taxon>Monothalamids</taxon>
        <taxon>Reticulomyxidae</taxon>
        <taxon>Reticulomyxa</taxon>
    </lineage>
</organism>
<dbReference type="Proteomes" id="UP000023152">
    <property type="component" value="Unassembled WGS sequence"/>
</dbReference>
<accession>X6NK08</accession>
<evidence type="ECO:0000256" key="1">
    <source>
        <dbReference type="SAM" id="MobiDB-lite"/>
    </source>
</evidence>
<gene>
    <name evidence="2" type="ORF">RFI_10891</name>
</gene>
<feature type="compositionally biased region" description="Polar residues" evidence="1">
    <location>
        <begin position="38"/>
        <end position="55"/>
    </location>
</feature>
<proteinExistence type="predicted"/>
<comment type="caution">
    <text evidence="2">The sequence shown here is derived from an EMBL/GenBank/DDBJ whole genome shotgun (WGS) entry which is preliminary data.</text>
</comment>
<feature type="compositionally biased region" description="Basic and acidic residues" evidence="1">
    <location>
        <begin position="278"/>
        <end position="290"/>
    </location>
</feature>
<feature type="region of interest" description="Disordered" evidence="1">
    <location>
        <begin position="261"/>
        <end position="292"/>
    </location>
</feature>
<evidence type="ECO:0000313" key="2">
    <source>
        <dbReference type="EMBL" id="ETO26248.1"/>
    </source>
</evidence>
<name>X6NK08_RETFI</name>
<dbReference type="EMBL" id="ASPP01007992">
    <property type="protein sequence ID" value="ETO26248.1"/>
    <property type="molecule type" value="Genomic_DNA"/>
</dbReference>
<dbReference type="AlphaFoldDB" id="X6NK08"/>
<sequence>MTTLSSTYNYYYYYFFFLKKKASSTNSLDENSPPPYQTKLSTGFSQQYGPTSSGNELVVNAGGGGGERGTVMEQQTRTGRAISMCVRPADVLKADTRHSYYLPSFQLMLPAQLQQQWNLQFEIQQQIRQQQLMQYTNNKASKKLFWGIPKQDTWLPIAMIARNDWSGDHIKTTLFIKVWLFVLQFLDQKTKLCSVQLVNREFRCLTMAPQLWSLIDLPIGKFHLSAPDSRIRSNTNPLGGMLDIISNQGMFTFVRMFADKNKKRDSSPSNANSQKGRGKNEENDESKTDMQHCTNTLRVQVKPSVTKDDIGLYRKILEIARMPTELWLIYDNQSQPKKHNLTTTTTTTNTNTNTNTVNANANTTTLTSRAHEEKNKEPMDMSEFVKILDDLTQRKWKQKMKKNLNKNYYNFKSIRIINGFVSANVLSDYLSHNTNVEVLCADIRPLDKTTDFHKHLPKNLKELWVPSNASQEWLIDCIKTSQLNHLRMIECFPRDHLLSSALDNSPLNPKPLNKSDAVHSGDIAKQYEPMCMDGKILSVISKQCPLVEYIGLECKVHESLNEGLYDVWKRCPFIGSVSLRFIPDFQTHGTDNVLSNDMFRKFVNLKISLLQTLENAIRNGLIKGYSGMNTSSSSNYCKYQITFRTKSLLSLNDKEKET</sequence>
<feature type="region of interest" description="Disordered" evidence="1">
    <location>
        <begin position="27"/>
        <end position="70"/>
    </location>
</feature>
<reference evidence="2 3" key="1">
    <citation type="journal article" date="2013" name="Curr. Biol.">
        <title>The Genome of the Foraminiferan Reticulomyxa filosa.</title>
        <authorList>
            <person name="Glockner G."/>
            <person name="Hulsmann N."/>
            <person name="Schleicher M."/>
            <person name="Noegel A.A."/>
            <person name="Eichinger L."/>
            <person name="Gallinger C."/>
            <person name="Pawlowski J."/>
            <person name="Sierra R."/>
            <person name="Euteneuer U."/>
            <person name="Pillet L."/>
            <person name="Moustafa A."/>
            <person name="Platzer M."/>
            <person name="Groth M."/>
            <person name="Szafranski K."/>
            <person name="Schliwa M."/>
        </authorList>
    </citation>
    <scope>NUCLEOTIDE SEQUENCE [LARGE SCALE GENOMIC DNA]</scope>
</reference>
<protein>
    <submittedName>
        <fullName evidence="2">Uncharacterized protein</fullName>
    </submittedName>
</protein>
<keyword evidence="3" id="KW-1185">Reference proteome</keyword>